<evidence type="ECO:0000313" key="3">
    <source>
        <dbReference type="Proteomes" id="UP001190700"/>
    </source>
</evidence>
<accession>A0AAE0BEN5</accession>
<gene>
    <name evidence="2" type="ORF">CYMTET_54687</name>
</gene>
<evidence type="ECO:0000313" key="2">
    <source>
        <dbReference type="EMBL" id="KAK3235096.1"/>
    </source>
</evidence>
<feature type="region of interest" description="Disordered" evidence="1">
    <location>
        <begin position="29"/>
        <end position="52"/>
    </location>
</feature>
<dbReference type="EMBL" id="LGRX02035367">
    <property type="protein sequence ID" value="KAK3235096.1"/>
    <property type="molecule type" value="Genomic_DNA"/>
</dbReference>
<feature type="compositionally biased region" description="Basic and acidic residues" evidence="1">
    <location>
        <begin position="354"/>
        <end position="374"/>
    </location>
</feature>
<organism evidence="2 3">
    <name type="scientific">Cymbomonas tetramitiformis</name>
    <dbReference type="NCBI Taxonomy" id="36881"/>
    <lineage>
        <taxon>Eukaryota</taxon>
        <taxon>Viridiplantae</taxon>
        <taxon>Chlorophyta</taxon>
        <taxon>Pyramimonadophyceae</taxon>
        <taxon>Pyramimonadales</taxon>
        <taxon>Pyramimonadaceae</taxon>
        <taxon>Cymbomonas</taxon>
    </lineage>
</organism>
<dbReference type="AlphaFoldDB" id="A0AAE0BEN5"/>
<feature type="compositionally biased region" description="Acidic residues" evidence="1">
    <location>
        <begin position="323"/>
        <end position="353"/>
    </location>
</feature>
<protein>
    <submittedName>
        <fullName evidence="2">Uncharacterized protein</fullName>
    </submittedName>
</protein>
<keyword evidence="3" id="KW-1185">Reference proteome</keyword>
<proteinExistence type="predicted"/>
<feature type="region of interest" description="Disordered" evidence="1">
    <location>
        <begin position="305"/>
        <end position="380"/>
    </location>
</feature>
<dbReference type="Proteomes" id="UP001190700">
    <property type="component" value="Unassembled WGS sequence"/>
</dbReference>
<comment type="caution">
    <text evidence="2">The sequence shown here is derived from an EMBL/GenBank/DDBJ whole genome shotgun (WGS) entry which is preliminary data.</text>
</comment>
<name>A0AAE0BEN5_9CHLO</name>
<reference evidence="2 3" key="1">
    <citation type="journal article" date="2015" name="Genome Biol. Evol.">
        <title>Comparative Genomics of a Bacterivorous Green Alga Reveals Evolutionary Causalities and Consequences of Phago-Mixotrophic Mode of Nutrition.</title>
        <authorList>
            <person name="Burns J.A."/>
            <person name="Paasch A."/>
            <person name="Narechania A."/>
            <person name="Kim E."/>
        </authorList>
    </citation>
    <scope>NUCLEOTIDE SEQUENCE [LARGE SCALE GENOMIC DNA]</scope>
    <source>
        <strain evidence="2 3">PLY_AMNH</strain>
    </source>
</reference>
<sequence>METRKKSARRKLLKESHLDSSIRLLDAVRDSPTCRTPPVPVPGAPTAEDDADTKAAREKYEAAKEIGNAIYAKAGRHRKWAKAIRQHQLGESYFDDSTEFSKLAKVIVTLRSEIATAGLDCDGFDLDHPNLGAQRFVNELVNDTLTYIVEPDTVACGYLLGTDSAVADRAMCDELWSILSKGACPLRCVGVPGGEKMDREDIFEKLLTRLDKIEAFIKTQRMGGAPAVLPKRSRKGLDGFRVGVGHDPRVGFDPGAKKALPKCPRCPTAGDGHRYYHAWADCRLGPPARPAQPETACHKPVQVDFHPSEEPEISDPKIPGLDLDSDPDSDSDSDSDSDPDPDPDPDPDSDSDPDPDRDSDSDSDLEREGEKVEKEEDEEVDAMLKDMASLLGEDADSITVKLLMDLLEWTIEGNMTQQSYDNLMAILSERLRPVQGERAHPASFKASMKYFNCFQVKYDEIDICPNGCCRYDGNNRFLDECPECDATRYVSGKAQSTFYRFPLHDTFRRKYMHPQDSADMQAHARHVPWEESGKQGMEKMWGAYQTFLHGLPAARVYF</sequence>
<evidence type="ECO:0000256" key="1">
    <source>
        <dbReference type="SAM" id="MobiDB-lite"/>
    </source>
</evidence>